<dbReference type="InterPro" id="IPR001296">
    <property type="entry name" value="Glyco_trans_1"/>
</dbReference>
<dbReference type="InParanoid" id="A0A5Q0BIM8"/>
<dbReference type="InterPro" id="IPR009695">
    <property type="entry name" value="Diacylglyc_glucosyltr_N"/>
</dbReference>
<dbReference type="RefSeq" id="WP_153248046.1">
    <property type="nucleotide sequence ID" value="NZ_CP044205.1"/>
</dbReference>
<dbReference type="Gene3D" id="3.40.50.2000">
    <property type="entry name" value="Glycogen Phosphorylase B"/>
    <property type="match status" value="1"/>
</dbReference>
<feature type="domain" description="Diacylglycerol glucosyltransferase N-terminal" evidence="5">
    <location>
        <begin position="23"/>
        <end position="188"/>
    </location>
</feature>
<evidence type="ECO:0000256" key="1">
    <source>
        <dbReference type="ARBA" id="ARBA00006962"/>
    </source>
</evidence>
<dbReference type="GO" id="GO:0016020">
    <property type="term" value="C:membrane"/>
    <property type="evidence" value="ECO:0007669"/>
    <property type="project" value="GOC"/>
</dbReference>
<dbReference type="Pfam" id="PF00534">
    <property type="entry name" value="Glycos_transf_1"/>
    <property type="match status" value="1"/>
</dbReference>
<accession>A0A5Q0BIM8</accession>
<dbReference type="Proteomes" id="UP000325755">
    <property type="component" value="Chromosome"/>
</dbReference>
<dbReference type="Pfam" id="PF06925">
    <property type="entry name" value="MGDG_synth"/>
    <property type="match status" value="1"/>
</dbReference>
<organism evidence="6 7">
    <name type="scientific">Candidatus Methylospira mobilis</name>
    <dbReference type="NCBI Taxonomy" id="1808979"/>
    <lineage>
        <taxon>Bacteria</taxon>
        <taxon>Pseudomonadati</taxon>
        <taxon>Pseudomonadota</taxon>
        <taxon>Gammaproteobacteria</taxon>
        <taxon>Methylococcales</taxon>
        <taxon>Methylococcaceae</taxon>
        <taxon>Candidatus Methylospira</taxon>
    </lineage>
</organism>
<name>A0A5Q0BIM8_9GAMM</name>
<proteinExistence type="inferred from homology"/>
<sequence length="402" mass="45536">MGNQITPTGKRILIISVSAGAGHIKAAEALEKSFRADHRVTEVINLDALQYTNKLFRDFYSRFYDSLVKSAPNFLGWWYKTSDEPWSTDTMRHMLDRLNTKPLVRFIRSYQPHITVCTHFMPAGIISHLITNKQLEAHLSIVVTDYDFHAMWLSRAFHRYFVASDETQAYLQMLGLPEERITVSGIPIDPVFSQRTDLRQAKLELGLNSELPVLLLSAGALGASQTDFLVERLRCLNREAQTLVVCGRNAELKQQIEQRVGHDPDHFRIMGYTQEMHRLMQAADLFIGKPGGLTVSEALASELPICIVNPIPGQEERNSDHLLEQGVAIKCNEPCTLSWKIERLLDNPERLAQMRHNARRIAKPHAALTVVDTLIEDRLPPLALSRQQRNQMLNITGADLGD</sequence>
<protein>
    <submittedName>
        <fullName evidence="6">Glycosyltransferase</fullName>
    </submittedName>
</protein>
<evidence type="ECO:0000256" key="3">
    <source>
        <dbReference type="ARBA" id="ARBA00022679"/>
    </source>
</evidence>
<dbReference type="OrthoDB" id="9810950at2"/>
<evidence type="ECO:0000313" key="6">
    <source>
        <dbReference type="EMBL" id="QFY42061.1"/>
    </source>
</evidence>
<dbReference type="GO" id="GO:0016758">
    <property type="term" value="F:hexosyltransferase activity"/>
    <property type="evidence" value="ECO:0007669"/>
    <property type="project" value="InterPro"/>
</dbReference>
<dbReference type="GO" id="GO:0009247">
    <property type="term" value="P:glycolipid biosynthetic process"/>
    <property type="evidence" value="ECO:0007669"/>
    <property type="project" value="InterPro"/>
</dbReference>
<dbReference type="EMBL" id="CP044205">
    <property type="protein sequence ID" value="QFY42061.1"/>
    <property type="molecule type" value="Genomic_DNA"/>
</dbReference>
<comment type="similarity">
    <text evidence="1">Belongs to the glycosyltransferase 28 family.</text>
</comment>
<keyword evidence="7" id="KW-1185">Reference proteome</keyword>
<evidence type="ECO:0000256" key="2">
    <source>
        <dbReference type="ARBA" id="ARBA00022676"/>
    </source>
</evidence>
<keyword evidence="3 6" id="KW-0808">Transferase</keyword>
<dbReference type="SUPFAM" id="SSF53756">
    <property type="entry name" value="UDP-Glycosyltransferase/glycogen phosphorylase"/>
    <property type="match status" value="1"/>
</dbReference>
<evidence type="ECO:0000313" key="7">
    <source>
        <dbReference type="Proteomes" id="UP000325755"/>
    </source>
</evidence>
<feature type="domain" description="Glycosyl transferase family 1" evidence="4">
    <location>
        <begin position="227"/>
        <end position="360"/>
    </location>
</feature>
<dbReference type="PANTHER" id="PTHR43025">
    <property type="entry name" value="MONOGALACTOSYLDIACYLGLYCEROL SYNTHASE"/>
    <property type="match status" value="1"/>
</dbReference>
<dbReference type="AlphaFoldDB" id="A0A5Q0BIM8"/>
<dbReference type="InterPro" id="IPR050519">
    <property type="entry name" value="Glycosyltransf_28_UgtP"/>
</dbReference>
<dbReference type="KEGG" id="mmob:F6R98_04975"/>
<keyword evidence="2" id="KW-0328">Glycosyltransferase</keyword>
<dbReference type="PANTHER" id="PTHR43025:SF3">
    <property type="entry name" value="MONOGALACTOSYLDIACYLGLYCEROL SYNTHASE 1, CHLOROPLASTIC"/>
    <property type="match status" value="1"/>
</dbReference>
<evidence type="ECO:0000259" key="4">
    <source>
        <dbReference type="Pfam" id="PF00534"/>
    </source>
</evidence>
<evidence type="ECO:0000259" key="5">
    <source>
        <dbReference type="Pfam" id="PF06925"/>
    </source>
</evidence>
<gene>
    <name evidence="6" type="ORF">F6R98_04975</name>
</gene>
<reference evidence="6 7" key="1">
    <citation type="submission" date="2019-09" db="EMBL/GenBank/DDBJ databases">
        <title>Ecophysiology of the spiral-shaped methanotroph Methylospira mobilis as revealed by the complete genome sequence.</title>
        <authorList>
            <person name="Oshkin I.Y."/>
            <person name="Dedysh S.N."/>
            <person name="Miroshnikov K."/>
            <person name="Danilova O.V."/>
            <person name="Hakobyan A."/>
            <person name="Liesack W."/>
        </authorList>
    </citation>
    <scope>NUCLEOTIDE SEQUENCE [LARGE SCALE GENOMIC DNA]</scope>
    <source>
        <strain evidence="6 7">Shm1</strain>
    </source>
</reference>